<keyword evidence="6" id="KW-1185">Reference proteome</keyword>
<gene>
    <name evidence="5" type="ORF">ACFQ34_07350</name>
</gene>
<dbReference type="SUPFAM" id="SSF46785">
    <property type="entry name" value="Winged helix' DNA-binding domain"/>
    <property type="match status" value="1"/>
</dbReference>
<keyword evidence="1" id="KW-0805">Transcription regulation</keyword>
<dbReference type="InterPro" id="IPR000595">
    <property type="entry name" value="cNMP-bd_dom"/>
</dbReference>
<sequence>MASVRSGLHAGTLTAWESSYFAQLSPEIRNAMLRDAFVVTVPAGHAIYEAFGPPRLALLHHGQARVKVVSKEGRVATVRYAGPGQVIGLPSAIAQSSPVGADSITDCELSMLNVNTLRRLAGSDATLSWLLAQQACQIVFETVEFLGDNLFGTVQQRVSRHLLDLASNSPEGLIVEVEQQELADAIGSVREVVARALRKLRGAGVVERHAKGIRIADPSGLHRLAAGQEARKDSPGGASP</sequence>
<reference evidence="6" key="1">
    <citation type="journal article" date="2019" name="Int. J. Syst. Evol. Microbiol.">
        <title>The Global Catalogue of Microorganisms (GCM) 10K type strain sequencing project: providing services to taxonomists for standard genome sequencing and annotation.</title>
        <authorList>
            <consortium name="The Broad Institute Genomics Platform"/>
            <consortium name="The Broad Institute Genome Sequencing Center for Infectious Disease"/>
            <person name="Wu L."/>
            <person name="Ma J."/>
        </authorList>
    </citation>
    <scope>NUCLEOTIDE SEQUENCE [LARGE SCALE GENOMIC DNA]</scope>
    <source>
        <strain evidence="6">CCUG 49018</strain>
    </source>
</reference>
<evidence type="ECO:0000256" key="1">
    <source>
        <dbReference type="ARBA" id="ARBA00023015"/>
    </source>
</evidence>
<proteinExistence type="predicted"/>
<keyword evidence="2" id="KW-0238">DNA-binding</keyword>
<comment type="caution">
    <text evidence="5">The sequence shown here is derived from an EMBL/GenBank/DDBJ whole genome shotgun (WGS) entry which is preliminary data.</text>
</comment>
<dbReference type="RefSeq" id="WP_103381740.1">
    <property type="nucleotide sequence ID" value="NZ_BAABKS010000053.1"/>
</dbReference>
<evidence type="ECO:0000259" key="4">
    <source>
        <dbReference type="PROSITE" id="PS51063"/>
    </source>
</evidence>
<dbReference type="PROSITE" id="PS51063">
    <property type="entry name" value="HTH_CRP_2"/>
    <property type="match status" value="1"/>
</dbReference>
<dbReference type="EMBL" id="JBHTMB010000050">
    <property type="protein sequence ID" value="MFD1233097.1"/>
    <property type="molecule type" value="Genomic_DNA"/>
</dbReference>
<dbReference type="Gene3D" id="2.60.120.10">
    <property type="entry name" value="Jelly Rolls"/>
    <property type="match status" value="1"/>
</dbReference>
<protein>
    <submittedName>
        <fullName evidence="5">Crp/Fnr family transcriptional regulator</fullName>
    </submittedName>
</protein>
<dbReference type="SMART" id="SM00419">
    <property type="entry name" value="HTH_CRP"/>
    <property type="match status" value="1"/>
</dbReference>
<dbReference type="Proteomes" id="UP001597182">
    <property type="component" value="Unassembled WGS sequence"/>
</dbReference>
<evidence type="ECO:0000313" key="6">
    <source>
        <dbReference type="Proteomes" id="UP001597182"/>
    </source>
</evidence>
<feature type="domain" description="HTH crp-type" evidence="4">
    <location>
        <begin position="152"/>
        <end position="219"/>
    </location>
</feature>
<dbReference type="InterPro" id="IPR014710">
    <property type="entry name" value="RmlC-like_jellyroll"/>
</dbReference>
<evidence type="ECO:0000256" key="2">
    <source>
        <dbReference type="ARBA" id="ARBA00023125"/>
    </source>
</evidence>
<evidence type="ECO:0000256" key="3">
    <source>
        <dbReference type="ARBA" id="ARBA00023163"/>
    </source>
</evidence>
<organism evidence="5 6">
    <name type="scientific">Pseudonocardia benzenivorans</name>
    <dbReference type="NCBI Taxonomy" id="228005"/>
    <lineage>
        <taxon>Bacteria</taxon>
        <taxon>Bacillati</taxon>
        <taxon>Actinomycetota</taxon>
        <taxon>Actinomycetes</taxon>
        <taxon>Pseudonocardiales</taxon>
        <taxon>Pseudonocardiaceae</taxon>
        <taxon>Pseudonocardia</taxon>
    </lineage>
</organism>
<dbReference type="CDD" id="cd00038">
    <property type="entry name" value="CAP_ED"/>
    <property type="match status" value="1"/>
</dbReference>
<accession>A0ABW3VCU7</accession>
<name>A0ABW3VCU7_9PSEU</name>
<dbReference type="SMART" id="SM00100">
    <property type="entry name" value="cNMP"/>
    <property type="match status" value="1"/>
</dbReference>
<dbReference type="SUPFAM" id="SSF51206">
    <property type="entry name" value="cAMP-binding domain-like"/>
    <property type="match status" value="1"/>
</dbReference>
<dbReference type="InterPro" id="IPR018490">
    <property type="entry name" value="cNMP-bd_dom_sf"/>
</dbReference>
<evidence type="ECO:0000313" key="5">
    <source>
        <dbReference type="EMBL" id="MFD1233097.1"/>
    </source>
</evidence>
<keyword evidence="3" id="KW-0804">Transcription</keyword>
<dbReference type="Gene3D" id="1.10.10.10">
    <property type="entry name" value="Winged helix-like DNA-binding domain superfamily/Winged helix DNA-binding domain"/>
    <property type="match status" value="1"/>
</dbReference>
<dbReference type="InterPro" id="IPR012318">
    <property type="entry name" value="HTH_CRP"/>
</dbReference>
<dbReference type="InterPro" id="IPR036388">
    <property type="entry name" value="WH-like_DNA-bd_sf"/>
</dbReference>
<dbReference type="Pfam" id="PF13545">
    <property type="entry name" value="HTH_Crp_2"/>
    <property type="match status" value="1"/>
</dbReference>
<dbReference type="InterPro" id="IPR036390">
    <property type="entry name" value="WH_DNA-bd_sf"/>
</dbReference>
<dbReference type="Pfam" id="PF00027">
    <property type="entry name" value="cNMP_binding"/>
    <property type="match status" value="1"/>
</dbReference>